<accession>A0A6G6Y7I3</accession>
<evidence type="ECO:0000313" key="3">
    <source>
        <dbReference type="Proteomes" id="UP000501568"/>
    </source>
</evidence>
<dbReference type="InterPro" id="IPR023210">
    <property type="entry name" value="NADP_OxRdtase_dom"/>
</dbReference>
<dbReference type="InterPro" id="IPR036812">
    <property type="entry name" value="NAD(P)_OxRdtase_dom_sf"/>
</dbReference>
<reference evidence="2 3" key="1">
    <citation type="submission" date="2020-02" db="EMBL/GenBank/DDBJ databases">
        <authorList>
            <person name="Zheng R.K."/>
            <person name="Sun C.M."/>
        </authorList>
    </citation>
    <scope>NUCLEOTIDE SEQUENCE [LARGE SCALE GENOMIC DNA]</scope>
    <source>
        <strain evidence="3">zrk23</strain>
    </source>
</reference>
<sequence>MDVSSTRPLGRSGLKVTIASLGGGGLGNFFRVIDDASAASVVDAAWGAGIRYYDTAPFYGRGRSERRLGAWLDHKSRDSFVLSTKVGRLMAPARGDLEEDGIFLDPSPFNSIYDYSYDGVMRSHEASLQRLGLDRIDILLVHDIGEMMHGDDAPGHLHALKTGGMKALEELRSAGAIAGYGLGVNEVAACLDCLDYGDPTAFLLAGRLTLLEQNGVKPLLAKCLERQVSLIVGGVFNSGILATGAVPGARYNYAEADEAALAQVRKLETVCAAHDVPLSHAALQFPLTHPAVASVLIGAGTVSSVDRSIAGLSTAIPDALWRDLADQGLVDAELAAAAAQHPG</sequence>
<dbReference type="Gene3D" id="3.20.20.100">
    <property type="entry name" value="NADP-dependent oxidoreductase domain"/>
    <property type="match status" value="1"/>
</dbReference>
<dbReference type="PANTHER" id="PTHR42686:SF1">
    <property type="entry name" value="GH17980P-RELATED"/>
    <property type="match status" value="1"/>
</dbReference>
<name>A0A6G6Y7I3_9SPHN</name>
<protein>
    <submittedName>
        <fullName evidence="2">Aldo/keto reductase</fullName>
    </submittedName>
</protein>
<organism evidence="2 3">
    <name type="scientific">Stakelama tenebrarum</name>
    <dbReference type="NCBI Taxonomy" id="2711215"/>
    <lineage>
        <taxon>Bacteria</taxon>
        <taxon>Pseudomonadati</taxon>
        <taxon>Pseudomonadota</taxon>
        <taxon>Alphaproteobacteria</taxon>
        <taxon>Sphingomonadales</taxon>
        <taxon>Sphingomonadaceae</taxon>
        <taxon>Stakelama</taxon>
    </lineage>
</organism>
<feature type="domain" description="NADP-dependent oxidoreductase" evidence="1">
    <location>
        <begin position="21"/>
        <end position="319"/>
    </location>
</feature>
<dbReference type="PANTHER" id="PTHR42686">
    <property type="entry name" value="GH17980P-RELATED"/>
    <property type="match status" value="1"/>
</dbReference>
<dbReference type="RefSeq" id="WP_165327765.1">
    <property type="nucleotide sequence ID" value="NZ_CP049109.1"/>
</dbReference>
<dbReference type="EMBL" id="CP049109">
    <property type="protein sequence ID" value="QIG80757.1"/>
    <property type="molecule type" value="Genomic_DNA"/>
</dbReference>
<dbReference type="GO" id="GO:0005829">
    <property type="term" value="C:cytosol"/>
    <property type="evidence" value="ECO:0007669"/>
    <property type="project" value="TreeGrafter"/>
</dbReference>
<dbReference type="GO" id="GO:0016491">
    <property type="term" value="F:oxidoreductase activity"/>
    <property type="evidence" value="ECO:0007669"/>
    <property type="project" value="InterPro"/>
</dbReference>
<dbReference type="KEGG" id="spzr:G5C33_13825"/>
<dbReference type="Proteomes" id="UP000501568">
    <property type="component" value="Chromosome"/>
</dbReference>
<evidence type="ECO:0000313" key="2">
    <source>
        <dbReference type="EMBL" id="QIG80757.1"/>
    </source>
</evidence>
<proteinExistence type="predicted"/>
<dbReference type="InterPro" id="IPR020471">
    <property type="entry name" value="AKR"/>
</dbReference>
<gene>
    <name evidence="2" type="ORF">G5C33_13825</name>
</gene>
<dbReference type="Pfam" id="PF00248">
    <property type="entry name" value="Aldo_ket_red"/>
    <property type="match status" value="1"/>
</dbReference>
<dbReference type="SUPFAM" id="SSF51430">
    <property type="entry name" value="NAD(P)-linked oxidoreductase"/>
    <property type="match status" value="1"/>
</dbReference>
<evidence type="ECO:0000259" key="1">
    <source>
        <dbReference type="Pfam" id="PF00248"/>
    </source>
</evidence>
<keyword evidence="3" id="KW-1185">Reference proteome</keyword>
<dbReference type="AlphaFoldDB" id="A0A6G6Y7I3"/>